<organism evidence="2 3">
    <name type="scientific">Blastopirellula marina</name>
    <dbReference type="NCBI Taxonomy" id="124"/>
    <lineage>
        <taxon>Bacteria</taxon>
        <taxon>Pseudomonadati</taxon>
        <taxon>Planctomycetota</taxon>
        <taxon>Planctomycetia</taxon>
        <taxon>Pirellulales</taxon>
        <taxon>Pirellulaceae</taxon>
        <taxon>Blastopirellula</taxon>
    </lineage>
</organism>
<dbReference type="PANTHER" id="PTHR46430:SF1">
    <property type="entry name" value="CHITIN SYNTHASE REGULATOR SKT5-RELATED"/>
    <property type="match status" value="1"/>
</dbReference>
<dbReference type="SMART" id="SM00671">
    <property type="entry name" value="SEL1"/>
    <property type="match status" value="5"/>
</dbReference>
<evidence type="ECO:0000256" key="1">
    <source>
        <dbReference type="ARBA" id="ARBA00022737"/>
    </source>
</evidence>
<dbReference type="Gene3D" id="1.25.40.10">
    <property type="entry name" value="Tetratricopeptide repeat domain"/>
    <property type="match status" value="1"/>
</dbReference>
<dbReference type="SUPFAM" id="SSF81901">
    <property type="entry name" value="HCP-like"/>
    <property type="match status" value="1"/>
</dbReference>
<dbReference type="InterPro" id="IPR011990">
    <property type="entry name" value="TPR-like_helical_dom_sf"/>
</dbReference>
<keyword evidence="1" id="KW-0677">Repeat</keyword>
<dbReference type="Proteomes" id="UP000237819">
    <property type="component" value="Unassembled WGS sequence"/>
</dbReference>
<dbReference type="InterPro" id="IPR051726">
    <property type="entry name" value="Chitin_Synth_Reg"/>
</dbReference>
<dbReference type="PANTHER" id="PTHR46430">
    <property type="entry name" value="PROTEIN SKT5-RELATED"/>
    <property type="match status" value="1"/>
</dbReference>
<protein>
    <recommendedName>
        <fullName evidence="4">Sel1 repeat family protein</fullName>
    </recommendedName>
</protein>
<reference evidence="2 3" key="1">
    <citation type="submission" date="2018-02" db="EMBL/GenBank/DDBJ databases">
        <title>Comparative genomes isolates from brazilian mangrove.</title>
        <authorList>
            <person name="Araujo J.E."/>
            <person name="Taketani R.G."/>
            <person name="Silva M.C.P."/>
            <person name="Loureco M.V."/>
            <person name="Andreote F.D."/>
        </authorList>
    </citation>
    <scope>NUCLEOTIDE SEQUENCE [LARGE SCALE GENOMIC DNA]</scope>
    <source>
        <strain evidence="2 3">Nap-Phe MGV</strain>
    </source>
</reference>
<dbReference type="OrthoDB" id="288878at2"/>
<dbReference type="AlphaFoldDB" id="A0A2S8GMJ8"/>
<proteinExistence type="predicted"/>
<evidence type="ECO:0008006" key="4">
    <source>
        <dbReference type="Google" id="ProtNLM"/>
    </source>
</evidence>
<dbReference type="RefSeq" id="WP_105336133.1">
    <property type="nucleotide sequence ID" value="NZ_PUHZ01000014.1"/>
</dbReference>
<dbReference type="Pfam" id="PF08238">
    <property type="entry name" value="Sel1"/>
    <property type="match status" value="4"/>
</dbReference>
<gene>
    <name evidence="2" type="ORF">C5Y93_14500</name>
</gene>
<sequence>MKQAIAQYNEAERLARQEKFREARPLLEAAAKSGYGRAWYALGNWSIHGIGCRKNYRQAFECLRKAVRYGAGREALFDLAICYETGKGTSKNVRQAARCYIESMQAGDPEAISEVARIHYWGIGVKPDHSKARRFYLRAARRGDLESAYLLAEMYLTGEGGTTNRRSAIDWLKRAVDSDDAKLAWDAKERLKQISAVTM</sequence>
<dbReference type="InterPro" id="IPR006597">
    <property type="entry name" value="Sel1-like"/>
</dbReference>
<accession>A0A2S8GMJ8</accession>
<dbReference type="EMBL" id="PUHZ01000014">
    <property type="protein sequence ID" value="PQO45642.1"/>
    <property type="molecule type" value="Genomic_DNA"/>
</dbReference>
<comment type="caution">
    <text evidence="2">The sequence shown here is derived from an EMBL/GenBank/DDBJ whole genome shotgun (WGS) entry which is preliminary data.</text>
</comment>
<name>A0A2S8GMJ8_9BACT</name>
<evidence type="ECO:0000313" key="2">
    <source>
        <dbReference type="EMBL" id="PQO45642.1"/>
    </source>
</evidence>
<evidence type="ECO:0000313" key="3">
    <source>
        <dbReference type="Proteomes" id="UP000237819"/>
    </source>
</evidence>